<dbReference type="Proteomes" id="UP000192582">
    <property type="component" value="Unassembled WGS sequence"/>
</dbReference>
<evidence type="ECO:0000313" key="1">
    <source>
        <dbReference type="EMBL" id="SMB96984.1"/>
    </source>
</evidence>
<dbReference type="RefSeq" id="WP_084051117.1">
    <property type="nucleotide sequence ID" value="NZ_FWWU01000010.1"/>
</dbReference>
<organism evidence="1 2">
    <name type="scientific">Deinococcus hopiensis KR-140</name>
    <dbReference type="NCBI Taxonomy" id="695939"/>
    <lineage>
        <taxon>Bacteria</taxon>
        <taxon>Thermotogati</taxon>
        <taxon>Deinococcota</taxon>
        <taxon>Deinococci</taxon>
        <taxon>Deinococcales</taxon>
        <taxon>Deinococcaceae</taxon>
        <taxon>Deinococcus</taxon>
    </lineage>
</organism>
<evidence type="ECO:0000313" key="2">
    <source>
        <dbReference type="Proteomes" id="UP000192582"/>
    </source>
</evidence>
<evidence type="ECO:0008006" key="3">
    <source>
        <dbReference type="Google" id="ProtNLM"/>
    </source>
</evidence>
<keyword evidence="2" id="KW-1185">Reference proteome</keyword>
<gene>
    <name evidence="1" type="ORF">SAMN00790413_06265</name>
</gene>
<sequence length="82" mass="9350">MKREQQRRELWEALRQLQCEMTVLPLSKLRVNGRYVETIEIHRGGERIASGRGYSTKMALGMALKEAGEALKAQGFAMPEPF</sequence>
<dbReference type="AlphaFoldDB" id="A0A1W1VVU0"/>
<accession>A0A1W1VVU0</accession>
<reference evidence="1 2" key="1">
    <citation type="submission" date="2017-04" db="EMBL/GenBank/DDBJ databases">
        <authorList>
            <person name="Afonso C.L."/>
            <person name="Miller P.J."/>
            <person name="Scott M.A."/>
            <person name="Spackman E."/>
            <person name="Goraichik I."/>
            <person name="Dimitrov K.M."/>
            <person name="Suarez D.L."/>
            <person name="Swayne D.E."/>
        </authorList>
    </citation>
    <scope>NUCLEOTIDE SEQUENCE [LARGE SCALE GENOMIC DNA]</scope>
    <source>
        <strain evidence="1 2">KR-140</strain>
    </source>
</reference>
<proteinExistence type="predicted"/>
<name>A0A1W1VVU0_9DEIO</name>
<protein>
    <recommendedName>
        <fullName evidence="3">DRBM domain-containing protein</fullName>
    </recommendedName>
</protein>
<dbReference type="EMBL" id="FWWU01000010">
    <property type="protein sequence ID" value="SMB96984.1"/>
    <property type="molecule type" value="Genomic_DNA"/>
</dbReference>